<dbReference type="Proteomes" id="UP000562984">
    <property type="component" value="Unassembled WGS sequence"/>
</dbReference>
<feature type="domain" description="Mannitol dehydrogenase N-terminal" evidence="7">
    <location>
        <begin position="25"/>
        <end position="276"/>
    </location>
</feature>
<dbReference type="SUPFAM" id="SSF51735">
    <property type="entry name" value="NAD(P)-binding Rossmann-fold domains"/>
    <property type="match status" value="1"/>
</dbReference>
<comment type="similarity">
    <text evidence="1">Belongs to the mannitol dehydrogenase family.</text>
</comment>
<dbReference type="GO" id="GO:0008926">
    <property type="term" value="F:mannitol-1-phosphate 5-dehydrogenase activity"/>
    <property type="evidence" value="ECO:0007669"/>
    <property type="project" value="UniProtKB-EC"/>
</dbReference>
<dbReference type="SUPFAM" id="SSF48179">
    <property type="entry name" value="6-phosphogluconate dehydrogenase C-terminal domain-like"/>
    <property type="match status" value="1"/>
</dbReference>
<dbReference type="PANTHER" id="PTHR43362">
    <property type="entry name" value="MANNITOL DEHYDROGENASE DSF1-RELATED"/>
    <property type="match status" value="1"/>
</dbReference>
<dbReference type="AlphaFoldDB" id="A0A849A9K2"/>
<dbReference type="EMBL" id="JABEND010000004">
    <property type="protein sequence ID" value="NNG35771.1"/>
    <property type="molecule type" value="Genomic_DNA"/>
</dbReference>
<dbReference type="Gene3D" id="1.10.1040.10">
    <property type="entry name" value="N-(1-d-carboxylethyl)-l-norvaline Dehydrogenase, domain 2"/>
    <property type="match status" value="1"/>
</dbReference>
<evidence type="ECO:0000313" key="10">
    <source>
        <dbReference type="Proteomes" id="UP000562984"/>
    </source>
</evidence>
<protein>
    <recommendedName>
        <fullName evidence="3">Mannitol-1-phosphate 5-dehydrogenase</fullName>
        <ecNumber evidence="2">1.1.1.17</ecNumber>
    </recommendedName>
</protein>
<dbReference type="PROSITE" id="PS00974">
    <property type="entry name" value="MANNITOL_DHGENASE"/>
    <property type="match status" value="1"/>
</dbReference>
<evidence type="ECO:0000256" key="2">
    <source>
        <dbReference type="ARBA" id="ARBA00012939"/>
    </source>
</evidence>
<dbReference type="InterPro" id="IPR008927">
    <property type="entry name" value="6-PGluconate_DH-like_C_sf"/>
</dbReference>
<keyword evidence="5" id="KW-0520">NAD</keyword>
<evidence type="ECO:0000256" key="5">
    <source>
        <dbReference type="ARBA" id="ARBA00023027"/>
    </source>
</evidence>
<evidence type="ECO:0000256" key="3">
    <source>
        <dbReference type="ARBA" id="ARBA00016219"/>
    </source>
</evidence>
<evidence type="ECO:0000256" key="6">
    <source>
        <dbReference type="ARBA" id="ARBA00048615"/>
    </source>
</evidence>
<accession>A0A849A9K2</accession>
<reference evidence="9 10" key="1">
    <citation type="submission" date="2020-05" db="EMBL/GenBank/DDBJ databases">
        <title>Nakamurella sp. DB0629 isolated from air conditioner.</title>
        <authorList>
            <person name="Kim D.H."/>
            <person name="Kim D.-U."/>
        </authorList>
    </citation>
    <scope>NUCLEOTIDE SEQUENCE [LARGE SCALE GENOMIC DNA]</scope>
    <source>
        <strain evidence="9 10">DB0629</strain>
    </source>
</reference>
<evidence type="ECO:0000259" key="7">
    <source>
        <dbReference type="Pfam" id="PF01232"/>
    </source>
</evidence>
<dbReference type="InterPro" id="IPR013131">
    <property type="entry name" value="Mannitol_DH_N"/>
</dbReference>
<feature type="domain" description="Mannitol dehydrogenase C-terminal" evidence="8">
    <location>
        <begin position="285"/>
        <end position="450"/>
    </location>
</feature>
<evidence type="ECO:0000256" key="1">
    <source>
        <dbReference type="ARBA" id="ARBA00006541"/>
    </source>
</evidence>
<dbReference type="PRINTS" id="PR00084">
    <property type="entry name" value="MTLDHDRGNASE"/>
</dbReference>
<evidence type="ECO:0000256" key="4">
    <source>
        <dbReference type="ARBA" id="ARBA00023002"/>
    </source>
</evidence>
<sequence>MAEWRERAAPHVRLPGYERGAVTPKIAHFGVGNFFRVHAARYLDDCLHVPGQTDWGIIGIGVLDSPQSRAKAAAYADQDGLYTVTEYAPDGAATARVIGAMIDYLYAPDDPAAVVDTLAGPNIRIVSLTLTEGGYFQDQTTGTFDAAHPDIRADVQSTAPRTAFGMIVAALRRRRAGGVAPFTVLSCDNLRGNGDTARQAVVGYAAQIDPELARWIDAELSFPNSMVDRIAPSVTPAIRDRVNAATGLPDALPAIAETFSQWVVQDRFSAGRPRLDEVGVELRDDVALFEAVKGRILNASHMLLAYPAILAGHRLVHDAMADPRFPLLLRRFLQLDVLPFVQGPAGLALGTYIENTLERFGNPAVGDQLLRIAADGASKIPTFHARTTELLLHNGADPIREAFLLAAYRRSLRGVDEHGQRFDVTEPALNAADRDLLGGTDPLDALKATPFAALRLWEQPAFIDAYLAMVDSIDDEGIDAALRRT</sequence>
<comment type="catalytic activity">
    <reaction evidence="6">
        <text>D-mannitol 1-phosphate + NAD(+) = beta-D-fructose 6-phosphate + NADH + H(+)</text>
        <dbReference type="Rhea" id="RHEA:19661"/>
        <dbReference type="ChEBI" id="CHEBI:15378"/>
        <dbReference type="ChEBI" id="CHEBI:57540"/>
        <dbReference type="ChEBI" id="CHEBI:57634"/>
        <dbReference type="ChEBI" id="CHEBI:57945"/>
        <dbReference type="ChEBI" id="CHEBI:61381"/>
        <dbReference type="EC" id="1.1.1.17"/>
    </reaction>
</comment>
<dbReference type="Gene3D" id="3.40.50.720">
    <property type="entry name" value="NAD(P)-binding Rossmann-like Domain"/>
    <property type="match status" value="1"/>
</dbReference>
<dbReference type="InterPro" id="IPR013118">
    <property type="entry name" value="Mannitol_DH_C"/>
</dbReference>
<evidence type="ECO:0000313" key="9">
    <source>
        <dbReference type="EMBL" id="NNG35771.1"/>
    </source>
</evidence>
<dbReference type="Pfam" id="PF01232">
    <property type="entry name" value="Mannitol_dh"/>
    <property type="match status" value="1"/>
</dbReference>
<dbReference type="InterPro" id="IPR013328">
    <property type="entry name" value="6PGD_dom2"/>
</dbReference>
<comment type="caution">
    <text evidence="9">The sequence shown here is derived from an EMBL/GenBank/DDBJ whole genome shotgun (WGS) entry which is preliminary data.</text>
</comment>
<dbReference type="InterPro" id="IPR023027">
    <property type="entry name" value="Mannitol_DH_CS"/>
</dbReference>
<name>A0A849A9K2_9ACTN</name>
<dbReference type="InterPro" id="IPR036291">
    <property type="entry name" value="NAD(P)-bd_dom_sf"/>
</dbReference>
<dbReference type="PANTHER" id="PTHR43362:SF1">
    <property type="entry name" value="MANNITOL DEHYDROGENASE 2-RELATED"/>
    <property type="match status" value="1"/>
</dbReference>
<keyword evidence="4" id="KW-0560">Oxidoreductase</keyword>
<dbReference type="GO" id="GO:0019594">
    <property type="term" value="P:mannitol metabolic process"/>
    <property type="evidence" value="ECO:0007669"/>
    <property type="project" value="InterPro"/>
</dbReference>
<dbReference type="InterPro" id="IPR050988">
    <property type="entry name" value="Mannitol_DH/Oxidoreductase"/>
</dbReference>
<proteinExistence type="inferred from homology"/>
<organism evidence="9 10">
    <name type="scientific">Nakamurella aerolata</name>
    <dbReference type="NCBI Taxonomy" id="1656892"/>
    <lineage>
        <taxon>Bacteria</taxon>
        <taxon>Bacillati</taxon>
        <taxon>Actinomycetota</taxon>
        <taxon>Actinomycetes</taxon>
        <taxon>Nakamurellales</taxon>
        <taxon>Nakamurellaceae</taxon>
        <taxon>Nakamurella</taxon>
    </lineage>
</organism>
<keyword evidence="10" id="KW-1185">Reference proteome</keyword>
<dbReference type="EC" id="1.1.1.17" evidence="2"/>
<dbReference type="InterPro" id="IPR000669">
    <property type="entry name" value="Mannitol_DH"/>
</dbReference>
<dbReference type="Pfam" id="PF08125">
    <property type="entry name" value="Mannitol_dh_C"/>
    <property type="match status" value="1"/>
</dbReference>
<gene>
    <name evidence="9" type="ORF">HKD39_08620</name>
</gene>
<evidence type="ECO:0000259" key="8">
    <source>
        <dbReference type="Pfam" id="PF08125"/>
    </source>
</evidence>